<name>A9NTF8_PICSI</name>
<sequence length="94" mass="10881">MSPTNSHFVVRPLVLIYISDQCRAMGFLIQAQYYILDWFIIAGTVNEEDAHPGHWIPNFHRRLSTVVGFLLHLPEVPNLIQSYFSTFSVMFDLP</sequence>
<accession>A9NTF8</accession>
<dbReference type="AlphaFoldDB" id="A9NTF8"/>
<evidence type="ECO:0000313" key="1">
    <source>
        <dbReference type="EMBL" id="ABK23919.1"/>
    </source>
</evidence>
<proteinExistence type="evidence at transcript level"/>
<dbReference type="EMBL" id="EF084607">
    <property type="protein sequence ID" value="ABK23919.1"/>
    <property type="molecule type" value="mRNA"/>
</dbReference>
<protein>
    <submittedName>
        <fullName evidence="1">Uncharacterized protein</fullName>
    </submittedName>
</protein>
<organism evidence="1">
    <name type="scientific">Picea sitchensis</name>
    <name type="common">Sitka spruce</name>
    <name type="synonym">Pinus sitchensis</name>
    <dbReference type="NCBI Taxonomy" id="3332"/>
    <lineage>
        <taxon>Eukaryota</taxon>
        <taxon>Viridiplantae</taxon>
        <taxon>Streptophyta</taxon>
        <taxon>Embryophyta</taxon>
        <taxon>Tracheophyta</taxon>
        <taxon>Spermatophyta</taxon>
        <taxon>Pinopsida</taxon>
        <taxon>Pinidae</taxon>
        <taxon>Conifers I</taxon>
        <taxon>Pinales</taxon>
        <taxon>Pinaceae</taxon>
        <taxon>Picea</taxon>
    </lineage>
</organism>
<reference evidence="1" key="1">
    <citation type="journal article" date="2008" name="BMC Genomics">
        <title>A conifer genomics resource of 200,000 spruce (Picea spp.) ESTs and 6,464 high-quality, sequence-finished full-length cDNAs for Sitka spruce (Picea sitchensis).</title>
        <authorList>
            <person name="Ralph S.G."/>
            <person name="Chun H.J."/>
            <person name="Kolosova N."/>
            <person name="Cooper D."/>
            <person name="Oddy C."/>
            <person name="Ritland C.E."/>
            <person name="Kirkpatrick R."/>
            <person name="Moore R."/>
            <person name="Barber S."/>
            <person name="Holt R.A."/>
            <person name="Jones S.J."/>
            <person name="Marra M.A."/>
            <person name="Douglas C.J."/>
            <person name="Ritland K."/>
            <person name="Bohlmann J."/>
        </authorList>
    </citation>
    <scope>NUCLEOTIDE SEQUENCE</scope>
    <source>
        <tissue evidence="1">Green portion of the leader tissue</tissue>
    </source>
</reference>